<feature type="domain" description="S100/CaBP-9k-type calcium binding subdomain" evidence="1">
    <location>
        <begin position="9"/>
        <end position="51"/>
    </location>
</feature>
<organism evidence="2 3">
    <name type="scientific">Engystomops pustulosus</name>
    <name type="common">Tungara frog</name>
    <name type="synonym">Physalaemus pustulosus</name>
    <dbReference type="NCBI Taxonomy" id="76066"/>
    <lineage>
        <taxon>Eukaryota</taxon>
        <taxon>Metazoa</taxon>
        <taxon>Chordata</taxon>
        <taxon>Craniata</taxon>
        <taxon>Vertebrata</taxon>
        <taxon>Euteleostomi</taxon>
        <taxon>Amphibia</taxon>
        <taxon>Batrachia</taxon>
        <taxon>Anura</taxon>
        <taxon>Neobatrachia</taxon>
        <taxon>Hyloidea</taxon>
        <taxon>Leptodactylidae</taxon>
        <taxon>Leiuperinae</taxon>
        <taxon>Engystomops</taxon>
    </lineage>
</organism>
<dbReference type="Pfam" id="PF01023">
    <property type="entry name" value="S_100"/>
    <property type="match status" value="1"/>
</dbReference>
<name>A0AAV6YB53_ENGPU</name>
<dbReference type="GO" id="GO:0005509">
    <property type="term" value="F:calcium ion binding"/>
    <property type="evidence" value="ECO:0007669"/>
    <property type="project" value="TreeGrafter"/>
</dbReference>
<dbReference type="GO" id="GO:0005615">
    <property type="term" value="C:extracellular space"/>
    <property type="evidence" value="ECO:0007669"/>
    <property type="project" value="TreeGrafter"/>
</dbReference>
<evidence type="ECO:0000313" key="2">
    <source>
        <dbReference type="EMBL" id="KAG8534477.1"/>
    </source>
</evidence>
<reference evidence="2" key="1">
    <citation type="thesis" date="2020" institute="ProQuest LLC" country="789 East Eisenhower Parkway, Ann Arbor, MI, USA">
        <title>Comparative Genomics and Chromosome Evolution.</title>
        <authorList>
            <person name="Mudd A.B."/>
        </authorList>
    </citation>
    <scope>NUCLEOTIDE SEQUENCE</scope>
    <source>
        <strain evidence="2">237g6f4</strain>
        <tissue evidence="2">Blood</tissue>
    </source>
</reference>
<dbReference type="AlphaFoldDB" id="A0AAV6YB53"/>
<sequence>MRPSPPTEMERSMEKIITVFQRFASKEGSQGSMNFKEFENFMNVELISFTKNQKDPNIVRKIMNSVDGGVDGKKNNELDFQEFLNLIGGIMVAGHEALSKCPPKQARVTCFFSSSPRHLPPPRQR</sequence>
<keyword evidence="3" id="KW-1185">Reference proteome</keyword>
<protein>
    <recommendedName>
        <fullName evidence="1">S100/CaBP-9k-type calcium binding subdomain domain-containing protein</fullName>
    </recommendedName>
</protein>
<dbReference type="PANTHER" id="PTHR11639">
    <property type="entry name" value="S100 CALCIUM-BINDING PROTEIN"/>
    <property type="match status" value="1"/>
</dbReference>
<gene>
    <name evidence="2" type="ORF">GDO81_019416</name>
</gene>
<evidence type="ECO:0000259" key="1">
    <source>
        <dbReference type="SMART" id="SM01394"/>
    </source>
</evidence>
<dbReference type="Gene3D" id="1.10.238.10">
    <property type="entry name" value="EF-hand"/>
    <property type="match status" value="1"/>
</dbReference>
<dbReference type="SMART" id="SM01394">
    <property type="entry name" value="S_100"/>
    <property type="match status" value="1"/>
</dbReference>
<accession>A0AAV6YB53</accession>
<dbReference type="Proteomes" id="UP000824782">
    <property type="component" value="Unassembled WGS sequence"/>
</dbReference>
<evidence type="ECO:0000313" key="3">
    <source>
        <dbReference type="Proteomes" id="UP000824782"/>
    </source>
</evidence>
<dbReference type="InterPro" id="IPR011992">
    <property type="entry name" value="EF-hand-dom_pair"/>
</dbReference>
<dbReference type="PANTHER" id="PTHR11639:SF60">
    <property type="entry name" value="PROTEIN S100-A11"/>
    <property type="match status" value="1"/>
</dbReference>
<dbReference type="GO" id="GO:0048306">
    <property type="term" value="F:calcium-dependent protein binding"/>
    <property type="evidence" value="ECO:0007669"/>
    <property type="project" value="TreeGrafter"/>
</dbReference>
<dbReference type="GO" id="GO:0005737">
    <property type="term" value="C:cytoplasm"/>
    <property type="evidence" value="ECO:0007669"/>
    <property type="project" value="TreeGrafter"/>
</dbReference>
<dbReference type="SUPFAM" id="SSF47473">
    <property type="entry name" value="EF-hand"/>
    <property type="match status" value="1"/>
</dbReference>
<comment type="caution">
    <text evidence="2">The sequence shown here is derived from an EMBL/GenBank/DDBJ whole genome shotgun (WGS) entry which is preliminary data.</text>
</comment>
<dbReference type="InterPro" id="IPR013787">
    <property type="entry name" value="S100_Ca-bd_sub"/>
</dbReference>
<dbReference type="EMBL" id="WNYA01104895">
    <property type="protein sequence ID" value="KAG8534477.1"/>
    <property type="molecule type" value="Genomic_DNA"/>
</dbReference>
<proteinExistence type="predicted"/>